<keyword evidence="2" id="KW-1185">Reference proteome</keyword>
<dbReference type="EMBL" id="KN828488">
    <property type="protein sequence ID" value="KIK74887.1"/>
    <property type="molecule type" value="Genomic_DNA"/>
</dbReference>
<dbReference type="Proteomes" id="UP000054538">
    <property type="component" value="Unassembled WGS sequence"/>
</dbReference>
<evidence type="ECO:0000313" key="1">
    <source>
        <dbReference type="EMBL" id="KIK74887.1"/>
    </source>
</evidence>
<accession>A0A0D0BTX5</accession>
<reference evidence="2" key="2">
    <citation type="submission" date="2015-01" db="EMBL/GenBank/DDBJ databases">
        <title>Evolutionary Origins and Diversification of the Mycorrhizal Mutualists.</title>
        <authorList>
            <consortium name="DOE Joint Genome Institute"/>
            <consortium name="Mycorrhizal Genomics Consortium"/>
            <person name="Kohler A."/>
            <person name="Kuo A."/>
            <person name="Nagy L.G."/>
            <person name="Floudas D."/>
            <person name="Copeland A."/>
            <person name="Barry K.W."/>
            <person name="Cichocki N."/>
            <person name="Veneault-Fourrey C."/>
            <person name="LaButti K."/>
            <person name="Lindquist E.A."/>
            <person name="Lipzen A."/>
            <person name="Lundell T."/>
            <person name="Morin E."/>
            <person name="Murat C."/>
            <person name="Riley R."/>
            <person name="Ohm R."/>
            <person name="Sun H."/>
            <person name="Tunlid A."/>
            <person name="Henrissat B."/>
            <person name="Grigoriev I.V."/>
            <person name="Hibbett D.S."/>
            <person name="Martin F."/>
        </authorList>
    </citation>
    <scope>NUCLEOTIDE SEQUENCE [LARGE SCALE GENOMIC DNA]</scope>
    <source>
        <strain evidence="2">Ve08.2h10</strain>
    </source>
</reference>
<protein>
    <submittedName>
        <fullName evidence="1">Uncharacterized protein</fullName>
    </submittedName>
</protein>
<dbReference type="HOGENOM" id="CLU_099517_0_0_1"/>
<dbReference type="AlphaFoldDB" id="A0A0D0BTX5"/>
<sequence>TSSSQDHSWESCKLPIVESARRALHDLNLILKPPWETGRGYKDPRLPLTLQTRLEWMKSFLWIYTDDHTPCSKETDKSCWSSASLQAVHAQQSTAYHAKNLQKWSKVFINDRKALPLSGNGKSLKSRIDDDDIATDIALHLQGLGKYVRSQDIIDYIQQPGIQKCLQIKKLPHLATAKRWMKKMGYRWTKKP</sequence>
<evidence type="ECO:0000313" key="2">
    <source>
        <dbReference type="Proteomes" id="UP000054538"/>
    </source>
</evidence>
<dbReference type="InParanoid" id="A0A0D0BTX5"/>
<gene>
    <name evidence="1" type="ORF">PAXRUDRAFT_45218</name>
</gene>
<proteinExistence type="predicted"/>
<reference evidence="1 2" key="1">
    <citation type="submission" date="2014-04" db="EMBL/GenBank/DDBJ databases">
        <authorList>
            <consortium name="DOE Joint Genome Institute"/>
            <person name="Kuo A."/>
            <person name="Kohler A."/>
            <person name="Jargeat P."/>
            <person name="Nagy L.G."/>
            <person name="Floudas D."/>
            <person name="Copeland A."/>
            <person name="Barry K.W."/>
            <person name="Cichocki N."/>
            <person name="Veneault-Fourrey C."/>
            <person name="LaButti K."/>
            <person name="Lindquist E.A."/>
            <person name="Lipzen A."/>
            <person name="Lundell T."/>
            <person name="Morin E."/>
            <person name="Murat C."/>
            <person name="Sun H."/>
            <person name="Tunlid A."/>
            <person name="Henrissat B."/>
            <person name="Grigoriev I.V."/>
            <person name="Hibbett D.S."/>
            <person name="Martin F."/>
            <person name="Nordberg H.P."/>
            <person name="Cantor M.N."/>
            <person name="Hua S.X."/>
        </authorList>
    </citation>
    <scope>NUCLEOTIDE SEQUENCE [LARGE SCALE GENOMIC DNA]</scope>
    <source>
        <strain evidence="1 2">Ve08.2h10</strain>
    </source>
</reference>
<organism evidence="1 2">
    <name type="scientific">Paxillus rubicundulus Ve08.2h10</name>
    <dbReference type="NCBI Taxonomy" id="930991"/>
    <lineage>
        <taxon>Eukaryota</taxon>
        <taxon>Fungi</taxon>
        <taxon>Dikarya</taxon>
        <taxon>Basidiomycota</taxon>
        <taxon>Agaricomycotina</taxon>
        <taxon>Agaricomycetes</taxon>
        <taxon>Agaricomycetidae</taxon>
        <taxon>Boletales</taxon>
        <taxon>Paxilineae</taxon>
        <taxon>Paxillaceae</taxon>
        <taxon>Paxillus</taxon>
    </lineage>
</organism>
<dbReference type="OrthoDB" id="2679088at2759"/>
<feature type="non-terminal residue" evidence="1">
    <location>
        <position position="1"/>
    </location>
</feature>
<feature type="non-terminal residue" evidence="1">
    <location>
        <position position="192"/>
    </location>
</feature>
<name>A0A0D0BTX5_9AGAM</name>